<name>A0ABD5IWS6_9BACL</name>
<proteinExistence type="predicted"/>
<reference evidence="1 2" key="1">
    <citation type="submission" date="2023-03" db="EMBL/GenBank/DDBJ databases">
        <title>Bacillus Genome Sequencing.</title>
        <authorList>
            <person name="Dunlap C."/>
        </authorList>
    </citation>
    <scope>NUCLEOTIDE SEQUENCE [LARGE SCALE GENOMIC DNA]</scope>
    <source>
        <strain evidence="1 2">NRS-38</strain>
    </source>
</reference>
<protein>
    <submittedName>
        <fullName evidence="1">Uncharacterized protein</fullName>
    </submittedName>
</protein>
<accession>A0ABD5IWS6</accession>
<sequence length="92" mass="10726">MQQKDPRNELDKEAGEACFTEAFLKMRSTFPRFMLFEDENMVSAQTVIIHSFTKNMACRLRQKSEESNNVNWFYWIINTPVVSGIATAGEIW</sequence>
<evidence type="ECO:0000313" key="2">
    <source>
        <dbReference type="Proteomes" id="UP001339962"/>
    </source>
</evidence>
<dbReference type="EMBL" id="JARTLI010000012">
    <property type="protein sequence ID" value="MED5051861.1"/>
    <property type="molecule type" value="Genomic_DNA"/>
</dbReference>
<dbReference type="Proteomes" id="UP001339962">
    <property type="component" value="Unassembled WGS sequence"/>
</dbReference>
<dbReference type="RefSeq" id="WP_080860614.1">
    <property type="nucleotide sequence ID" value="NZ_JARTLI010000012.1"/>
</dbReference>
<organism evidence="1 2">
    <name type="scientific">Anoxybacteroides rupiense</name>
    <dbReference type="NCBI Taxonomy" id="311460"/>
    <lineage>
        <taxon>Bacteria</taxon>
        <taxon>Bacillati</taxon>
        <taxon>Bacillota</taxon>
        <taxon>Bacilli</taxon>
        <taxon>Bacillales</taxon>
        <taxon>Anoxybacillaceae</taxon>
        <taxon>Anoxybacteroides</taxon>
    </lineage>
</organism>
<comment type="caution">
    <text evidence="1">The sequence shown here is derived from an EMBL/GenBank/DDBJ whole genome shotgun (WGS) entry which is preliminary data.</text>
</comment>
<dbReference type="AlphaFoldDB" id="A0ABD5IWS6"/>
<gene>
    <name evidence="1" type="ORF">P9850_08330</name>
</gene>
<evidence type="ECO:0000313" key="1">
    <source>
        <dbReference type="EMBL" id="MED5051861.1"/>
    </source>
</evidence>